<feature type="compositionally biased region" description="Low complexity" evidence="1">
    <location>
        <begin position="172"/>
        <end position="189"/>
    </location>
</feature>
<evidence type="ECO:0000313" key="3">
    <source>
        <dbReference type="EMBL" id="KAF2856297.1"/>
    </source>
</evidence>
<reference evidence="3" key="1">
    <citation type="submission" date="2020-01" db="EMBL/GenBank/DDBJ databases">
        <authorList>
            <consortium name="DOE Joint Genome Institute"/>
            <person name="Haridas S."/>
            <person name="Albert R."/>
            <person name="Binder M."/>
            <person name="Bloem J."/>
            <person name="Labutti K."/>
            <person name="Salamov A."/>
            <person name="Andreopoulos B."/>
            <person name="Baker S.E."/>
            <person name="Barry K."/>
            <person name="Bills G."/>
            <person name="Bluhm B.H."/>
            <person name="Cannon C."/>
            <person name="Castanera R."/>
            <person name="Culley D.E."/>
            <person name="Daum C."/>
            <person name="Ezra D."/>
            <person name="Gonzalez J.B."/>
            <person name="Henrissat B."/>
            <person name="Kuo A."/>
            <person name="Liang C."/>
            <person name="Lipzen A."/>
            <person name="Lutzoni F."/>
            <person name="Magnuson J."/>
            <person name="Mondo S."/>
            <person name="Nolan M."/>
            <person name="Ohm R."/>
            <person name="Pangilinan J."/>
            <person name="Park H.-J."/>
            <person name="Ramirez L."/>
            <person name="Alfaro M."/>
            <person name="Sun H."/>
            <person name="Tritt A."/>
            <person name="Yoshinaga Y."/>
            <person name="Zwiers L.-H."/>
            <person name="Turgeon B.G."/>
            <person name="Goodwin S.B."/>
            <person name="Spatafora J.W."/>
            <person name="Crous P.W."/>
            <person name="Grigoriev I.V."/>
        </authorList>
    </citation>
    <scope>NUCLEOTIDE SEQUENCE</scope>
    <source>
        <strain evidence="3">IPT5</strain>
    </source>
</reference>
<proteinExistence type="predicted"/>
<sequence>MAPTPVGDSLIAEPTSTAKPNRSYWTKNNIAVTIVFGLLFIATFAGLLLFYLYRRSQNKKKRKLSHHKSDHAGLLAHEDKTNMFSRHRASSVTLYVDSEADAHNKRASVDTMSLVPLQITPAEESHDPMNNTTESSGSGVSALSRYTHTSTPNSILLSPISPSGEDGDLGLRPAPAARARSTSTSSQRARYYESTPLNFEMTPIPQIVHSPS</sequence>
<dbReference type="CDD" id="cd12087">
    <property type="entry name" value="TM_EGFR-like"/>
    <property type="match status" value="1"/>
</dbReference>
<accession>A0A6A7BNB0</accession>
<gene>
    <name evidence="3" type="ORF">T440DRAFT_463640</name>
</gene>
<dbReference type="OrthoDB" id="3783802at2759"/>
<keyword evidence="4" id="KW-1185">Reference proteome</keyword>
<feature type="non-terminal residue" evidence="3">
    <location>
        <position position="212"/>
    </location>
</feature>
<dbReference type="EMBL" id="MU006289">
    <property type="protein sequence ID" value="KAF2856297.1"/>
    <property type="molecule type" value="Genomic_DNA"/>
</dbReference>
<evidence type="ECO:0000256" key="1">
    <source>
        <dbReference type="SAM" id="MobiDB-lite"/>
    </source>
</evidence>
<protein>
    <submittedName>
        <fullName evidence="3">Uncharacterized protein</fullName>
    </submittedName>
</protein>
<keyword evidence="2" id="KW-0472">Membrane</keyword>
<name>A0A6A7BNB0_9PLEO</name>
<keyword evidence="2" id="KW-1133">Transmembrane helix</keyword>
<dbReference type="Proteomes" id="UP000799423">
    <property type="component" value="Unassembled WGS sequence"/>
</dbReference>
<feature type="compositionally biased region" description="Low complexity" evidence="1">
    <location>
        <begin position="154"/>
        <end position="163"/>
    </location>
</feature>
<evidence type="ECO:0000313" key="4">
    <source>
        <dbReference type="Proteomes" id="UP000799423"/>
    </source>
</evidence>
<dbReference type="AlphaFoldDB" id="A0A6A7BNB0"/>
<feature type="compositionally biased region" description="Polar residues" evidence="1">
    <location>
        <begin position="128"/>
        <end position="153"/>
    </location>
</feature>
<keyword evidence="2" id="KW-0812">Transmembrane</keyword>
<organism evidence="3 4">
    <name type="scientific">Plenodomus tracheiphilus IPT5</name>
    <dbReference type="NCBI Taxonomy" id="1408161"/>
    <lineage>
        <taxon>Eukaryota</taxon>
        <taxon>Fungi</taxon>
        <taxon>Dikarya</taxon>
        <taxon>Ascomycota</taxon>
        <taxon>Pezizomycotina</taxon>
        <taxon>Dothideomycetes</taxon>
        <taxon>Pleosporomycetidae</taxon>
        <taxon>Pleosporales</taxon>
        <taxon>Pleosporineae</taxon>
        <taxon>Leptosphaeriaceae</taxon>
        <taxon>Plenodomus</taxon>
    </lineage>
</organism>
<feature type="transmembrane region" description="Helical" evidence="2">
    <location>
        <begin position="30"/>
        <end position="53"/>
    </location>
</feature>
<evidence type="ECO:0000256" key="2">
    <source>
        <dbReference type="SAM" id="Phobius"/>
    </source>
</evidence>
<feature type="region of interest" description="Disordered" evidence="1">
    <location>
        <begin position="122"/>
        <end position="190"/>
    </location>
</feature>